<protein>
    <recommendedName>
        <fullName evidence="6">Mini-ribonuclease 3</fullName>
        <shortName evidence="6">Mini-3</shortName>
        <shortName evidence="6">Mini-RNase 3</shortName>
        <ecNumber evidence="6">3.1.26.-</ecNumber>
    </recommendedName>
    <alternativeName>
        <fullName evidence="6">Mini-RNase III</fullName>
        <shortName evidence="6">Mini-III</shortName>
    </alternativeName>
</protein>
<evidence type="ECO:0000256" key="6">
    <source>
        <dbReference type="HAMAP-Rule" id="MF_01468"/>
    </source>
</evidence>
<dbReference type="EC" id="3.1.26.-" evidence="6"/>
<comment type="similarity">
    <text evidence="6">Belongs to the MrnC RNase family.</text>
</comment>
<dbReference type="GO" id="GO:0019843">
    <property type="term" value="F:rRNA binding"/>
    <property type="evidence" value="ECO:0007669"/>
    <property type="project" value="UniProtKB-UniRule"/>
</dbReference>
<name>A0A8J6M412_9FIRM</name>
<evidence type="ECO:0000313" key="8">
    <source>
        <dbReference type="EMBL" id="MBC5717093.1"/>
    </source>
</evidence>
<keyword evidence="5 6" id="KW-0378">Hydrolase</keyword>
<accession>A0A8J6M412</accession>
<dbReference type="EMBL" id="JACOPN010000004">
    <property type="protein sequence ID" value="MBC5717093.1"/>
    <property type="molecule type" value="Genomic_DNA"/>
</dbReference>
<keyword evidence="6" id="KW-0963">Cytoplasm</keyword>
<dbReference type="PANTHER" id="PTHR34276:SF1">
    <property type="entry name" value="MINI-RIBONUCLEASE 3"/>
    <property type="match status" value="1"/>
</dbReference>
<evidence type="ECO:0000256" key="1">
    <source>
        <dbReference type="ARBA" id="ARBA00022517"/>
    </source>
</evidence>
<dbReference type="InterPro" id="IPR000999">
    <property type="entry name" value="RNase_III_dom"/>
</dbReference>
<dbReference type="PIRSF" id="PIRSF005520">
    <property type="entry name" value="UCP005520"/>
    <property type="match status" value="1"/>
</dbReference>
<keyword evidence="6" id="KW-0699">rRNA-binding</keyword>
<comment type="cofactor">
    <cofactor evidence="6">
        <name>Mg(2+)</name>
        <dbReference type="ChEBI" id="CHEBI:18420"/>
    </cofactor>
</comment>
<dbReference type="Pfam" id="PF00636">
    <property type="entry name" value="Ribonuclease_3"/>
    <property type="match status" value="1"/>
</dbReference>
<evidence type="ECO:0000256" key="3">
    <source>
        <dbReference type="ARBA" id="ARBA00022722"/>
    </source>
</evidence>
<keyword evidence="9" id="KW-1185">Reference proteome</keyword>
<organism evidence="8 9">
    <name type="scientific">Flintibacter faecis</name>
    <dbReference type="NCBI Taxonomy" id="2763047"/>
    <lineage>
        <taxon>Bacteria</taxon>
        <taxon>Bacillati</taxon>
        <taxon>Bacillota</taxon>
        <taxon>Clostridia</taxon>
        <taxon>Eubacteriales</taxon>
        <taxon>Flintibacter</taxon>
    </lineage>
</organism>
<comment type="subcellular location">
    <subcellularLocation>
        <location evidence="6">Cytoplasm</location>
    </subcellularLocation>
</comment>
<dbReference type="PANTHER" id="PTHR34276">
    <property type="entry name" value="MINI-RIBONUCLEASE 3"/>
    <property type="match status" value="1"/>
</dbReference>
<comment type="function">
    <text evidence="6">Involved in correct processing of both the 5' and 3' ends of 23S rRNA precursor. Processes 30S rRNA precursor transcript even in absence of ribonuclease 3 (Rnc); Rnc processes 30S rRNA into smaller rRNA precursors.</text>
</comment>
<dbReference type="SUPFAM" id="SSF69065">
    <property type="entry name" value="RNase III domain-like"/>
    <property type="match status" value="1"/>
</dbReference>
<evidence type="ECO:0000313" key="9">
    <source>
        <dbReference type="Proteomes" id="UP000602260"/>
    </source>
</evidence>
<dbReference type="GO" id="GO:0004525">
    <property type="term" value="F:ribonuclease III activity"/>
    <property type="evidence" value="ECO:0007669"/>
    <property type="project" value="InterPro"/>
</dbReference>
<keyword evidence="1 6" id="KW-0690">Ribosome biogenesis</keyword>
<comment type="caution">
    <text evidence="8">The sequence shown here is derived from an EMBL/GenBank/DDBJ whole genome shotgun (WGS) entry which is preliminary data.</text>
</comment>
<comment type="subunit">
    <text evidence="6">Homodimer.</text>
</comment>
<dbReference type="Proteomes" id="UP000602260">
    <property type="component" value="Unassembled WGS sequence"/>
</dbReference>
<evidence type="ECO:0000259" key="7">
    <source>
        <dbReference type="Pfam" id="PF00636"/>
    </source>
</evidence>
<keyword evidence="6" id="KW-0694">RNA-binding</keyword>
<gene>
    <name evidence="6" type="primary">mrnC</name>
    <name evidence="8" type="ORF">H8S55_07150</name>
</gene>
<dbReference type="HAMAP" id="MF_01468">
    <property type="entry name" value="RNase_Mini_III"/>
    <property type="match status" value="1"/>
</dbReference>
<dbReference type="AlphaFoldDB" id="A0A8J6M412"/>
<feature type="domain" description="RNase III" evidence="7">
    <location>
        <begin position="22"/>
        <end position="119"/>
    </location>
</feature>
<evidence type="ECO:0000256" key="4">
    <source>
        <dbReference type="ARBA" id="ARBA00022759"/>
    </source>
</evidence>
<reference evidence="8" key="1">
    <citation type="submission" date="2020-08" db="EMBL/GenBank/DDBJ databases">
        <title>Genome public.</title>
        <authorList>
            <person name="Liu C."/>
            <person name="Sun Q."/>
        </authorList>
    </citation>
    <scope>NUCLEOTIDE SEQUENCE</scope>
    <source>
        <strain evidence="8">BX5</strain>
    </source>
</reference>
<keyword evidence="3 6" id="KW-0540">Nuclease</keyword>
<dbReference type="InterPro" id="IPR036389">
    <property type="entry name" value="RNase_III_sf"/>
</dbReference>
<evidence type="ECO:0000256" key="2">
    <source>
        <dbReference type="ARBA" id="ARBA00022552"/>
    </source>
</evidence>
<keyword evidence="6" id="KW-0460">Magnesium</keyword>
<proteinExistence type="inferred from homology"/>
<keyword evidence="2 6" id="KW-0698">rRNA processing</keyword>
<dbReference type="GO" id="GO:0006364">
    <property type="term" value="P:rRNA processing"/>
    <property type="evidence" value="ECO:0007669"/>
    <property type="project" value="UniProtKB-UniRule"/>
</dbReference>
<feature type="active site" evidence="6">
    <location>
        <position position="27"/>
    </location>
</feature>
<keyword evidence="4 6" id="KW-0255">Endonuclease</keyword>
<evidence type="ECO:0000256" key="5">
    <source>
        <dbReference type="ARBA" id="ARBA00022801"/>
    </source>
</evidence>
<dbReference type="InterPro" id="IPR008226">
    <property type="entry name" value="Mini3_fam"/>
</dbReference>
<dbReference type="Gene3D" id="1.10.1520.10">
    <property type="entry name" value="Ribonuclease III domain"/>
    <property type="match status" value="1"/>
</dbReference>
<sequence length="144" mass="16055">MTDYFDLHMPRDQLLSLSSLGLAHLGDGVFEVMVRSWLCLHGKAKAKDLHRATVKYVAAPAQAAAMERIRPMLTPEEEEVFRRGRNTAPHSVPKAASRGEYQTATGLEALFGWLYLQGQTRRLNELFAGLMGEEDNSGPVQKND</sequence>
<dbReference type="RefSeq" id="WP_186878396.1">
    <property type="nucleotide sequence ID" value="NZ_JACOPN010000004.1"/>
</dbReference>
<dbReference type="GO" id="GO:0005737">
    <property type="term" value="C:cytoplasm"/>
    <property type="evidence" value="ECO:0007669"/>
    <property type="project" value="UniProtKB-SubCell"/>
</dbReference>